<dbReference type="STRING" id="311403.Arad_3641"/>
<proteinExistence type="predicted"/>
<accession>B9J9E1</accession>
<name>B9J9E1_RHIR8</name>
<evidence type="ECO:0000313" key="2">
    <source>
        <dbReference type="Proteomes" id="UP000001600"/>
    </source>
</evidence>
<evidence type="ECO:0000313" key="1">
    <source>
        <dbReference type="EMBL" id="ACM27543.1"/>
    </source>
</evidence>
<dbReference type="KEGG" id="ara:Arad_3641"/>
<protein>
    <recommendedName>
        <fullName evidence="3">Peptidase S24/S26A/S26B/S26C domain-containing protein</fullName>
    </recommendedName>
</protein>
<sequence>MTRAAFGQANIERIIRAAKSVGAVVQINLNHRILRPDGLYVILEEFGGVVVKRLEIAGRDDDGEVLIDIIAHNPRHSRKQEKASELQIIGRVAGRFSVM</sequence>
<dbReference type="HOGENOM" id="CLU_2314169_0_0_5"/>
<dbReference type="AlphaFoldDB" id="B9J9E1"/>
<dbReference type="Proteomes" id="UP000001600">
    <property type="component" value="Chromosome 1"/>
</dbReference>
<evidence type="ECO:0008006" key="3">
    <source>
        <dbReference type="Google" id="ProtNLM"/>
    </source>
</evidence>
<reference evidence="1 2" key="1">
    <citation type="journal article" date="2009" name="J. Bacteriol.">
        <title>Genome sequences of three Agrobacterium biovars help elucidate the evolution of multichromosome genomes in bacteria.</title>
        <authorList>
            <person name="Slater S.C."/>
            <person name="Goldman B.S."/>
            <person name="Goodner B."/>
            <person name="Setubal J.C."/>
            <person name="Farrand S.K."/>
            <person name="Nester E.W."/>
            <person name="Burr T.J."/>
            <person name="Banta L."/>
            <person name="Dickerman A.W."/>
            <person name="Paulsen I."/>
            <person name="Otten L."/>
            <person name="Suen G."/>
            <person name="Welch R."/>
            <person name="Almeida N.F."/>
            <person name="Arnold F."/>
            <person name="Burton O.T."/>
            <person name="Du Z."/>
            <person name="Ewing A."/>
            <person name="Godsy E."/>
            <person name="Heisel S."/>
            <person name="Houmiel K.L."/>
            <person name="Jhaveri J."/>
            <person name="Lu J."/>
            <person name="Miller N.M."/>
            <person name="Norton S."/>
            <person name="Chen Q."/>
            <person name="Phoolcharoen W."/>
            <person name="Ohlin V."/>
            <person name="Ondrusek D."/>
            <person name="Pride N."/>
            <person name="Stricklin S.L."/>
            <person name="Sun J."/>
            <person name="Wheeler C."/>
            <person name="Wilson L."/>
            <person name="Zhu H."/>
            <person name="Wood D.W."/>
        </authorList>
    </citation>
    <scope>NUCLEOTIDE SEQUENCE [LARGE SCALE GENOMIC DNA]</scope>
    <source>
        <strain evidence="2">K84 / ATCC BAA-868</strain>
    </source>
</reference>
<dbReference type="EMBL" id="CP000628">
    <property type="protein sequence ID" value="ACM27543.1"/>
    <property type="molecule type" value="Genomic_DNA"/>
</dbReference>
<organism evidence="1 2">
    <name type="scientific">Rhizobium rhizogenes (strain K84 / ATCC BAA-868)</name>
    <name type="common">Agrobacterium radiobacter</name>
    <dbReference type="NCBI Taxonomy" id="311403"/>
    <lineage>
        <taxon>Bacteria</taxon>
        <taxon>Pseudomonadati</taxon>
        <taxon>Pseudomonadota</taxon>
        <taxon>Alphaproteobacteria</taxon>
        <taxon>Hyphomicrobiales</taxon>
        <taxon>Rhizobiaceae</taxon>
        <taxon>Rhizobium/Agrobacterium group</taxon>
        <taxon>Rhizobium</taxon>
    </lineage>
</organism>
<gene>
    <name evidence="1" type="ordered locus">Arad_3641</name>
</gene>